<dbReference type="GO" id="GO:0045259">
    <property type="term" value="C:proton-transporting ATP synthase complex"/>
    <property type="evidence" value="ECO:0007669"/>
    <property type="project" value="UniProtKB-KW"/>
</dbReference>
<dbReference type="InterPro" id="IPR026015">
    <property type="entry name" value="ATP_synth_OSCP/delta_N_sf"/>
</dbReference>
<evidence type="ECO:0000256" key="6">
    <source>
        <dbReference type="ARBA" id="ARBA00023196"/>
    </source>
</evidence>
<dbReference type="Gene3D" id="1.10.520.20">
    <property type="entry name" value="N-terminal domain of the delta subunit of the F1F0-ATP synthase"/>
    <property type="match status" value="1"/>
</dbReference>
<keyword evidence="7 8" id="KW-0066">ATP synthesis</keyword>
<evidence type="ECO:0000256" key="1">
    <source>
        <dbReference type="ARBA" id="ARBA00004370"/>
    </source>
</evidence>
<comment type="function">
    <text evidence="8">This protein is part of the stalk that links CF(0) to CF(1). It either transmits conformational changes from CF(0) to CF(1) or is implicated in proton conduction.</text>
</comment>
<dbReference type="PRINTS" id="PR00125">
    <property type="entry name" value="ATPASEDELTA"/>
</dbReference>
<dbReference type="GO" id="GO:0046933">
    <property type="term" value="F:proton-transporting ATP synthase activity, rotational mechanism"/>
    <property type="evidence" value="ECO:0007669"/>
    <property type="project" value="UniProtKB-UniRule"/>
</dbReference>
<comment type="subcellular location">
    <subcellularLocation>
        <location evidence="8">Cell membrane</location>
        <topology evidence="8">Peripheral membrane protein</topology>
    </subcellularLocation>
    <subcellularLocation>
        <location evidence="1">Membrane</location>
    </subcellularLocation>
</comment>
<evidence type="ECO:0000256" key="5">
    <source>
        <dbReference type="ARBA" id="ARBA00023136"/>
    </source>
</evidence>
<comment type="function">
    <text evidence="8">F(1)F(0) ATP synthase produces ATP from ADP in the presence of a proton or sodium gradient. F-type ATPases consist of two structural domains, F(1) containing the extramembraneous catalytic core and F(0) containing the membrane proton channel, linked together by a central stalk and a peripheral stalk. During catalysis, ATP synthesis in the catalytic domain of F(1) is coupled via a rotary mechanism of the central stalk subunits to proton translocation.</text>
</comment>
<comment type="caution">
    <text evidence="9">The sequence shown here is derived from an EMBL/GenBank/DDBJ whole genome shotgun (WGS) entry which is preliminary data.</text>
</comment>
<keyword evidence="5 8" id="KW-0472">Membrane</keyword>
<keyword evidence="3 8" id="KW-0375">Hydrogen ion transport</keyword>
<evidence type="ECO:0000256" key="7">
    <source>
        <dbReference type="ARBA" id="ARBA00023310"/>
    </source>
</evidence>
<dbReference type="PANTHER" id="PTHR11910">
    <property type="entry name" value="ATP SYNTHASE DELTA CHAIN"/>
    <property type="match status" value="1"/>
</dbReference>
<keyword evidence="4 8" id="KW-0406">Ion transport</keyword>
<gene>
    <name evidence="8 9" type="primary">atpH</name>
    <name evidence="9" type="ORF">EHRUM2_01010</name>
</gene>
<dbReference type="Pfam" id="PF00213">
    <property type="entry name" value="OSCP"/>
    <property type="match status" value="1"/>
</dbReference>
<accession>A0A161MNM1</accession>
<organism evidence="9 10">
    <name type="scientific">Ehrlichia ruminantium</name>
    <name type="common">heartwater rickettsia</name>
    <name type="synonym">Cowdria ruminantium</name>
    <dbReference type="NCBI Taxonomy" id="779"/>
    <lineage>
        <taxon>Bacteria</taxon>
        <taxon>Pseudomonadati</taxon>
        <taxon>Pseudomonadota</taxon>
        <taxon>Alphaproteobacteria</taxon>
        <taxon>Rickettsiales</taxon>
        <taxon>Anaplasmataceae</taxon>
        <taxon>Ehrlichia</taxon>
    </lineage>
</organism>
<sequence length="189" mass="21073">MTQYRGSYVTSCYAQALFNVSVSKLNDICKGIKFIFNLSENSNNQFLSFLANPTANLKDKISVIELITNHIDATLSRFILVAVTNNRGNMLLQIFNTFLEYVRKHNKEVSISVTSCSKLTTQEEQGICNALLEKYGKVVSITNTVDPSILGGFIIRVGFDIIDVSLNSYLQSLQELSKIAVRSMVNSKV</sequence>
<evidence type="ECO:0000256" key="2">
    <source>
        <dbReference type="ARBA" id="ARBA00022448"/>
    </source>
</evidence>
<evidence type="ECO:0000313" key="9">
    <source>
        <dbReference type="EMBL" id="GAT76903.1"/>
    </source>
</evidence>
<dbReference type="STRING" id="779.GCA_002019755_00091"/>
<name>A0A161MNM1_EHRRU</name>
<evidence type="ECO:0000313" key="10">
    <source>
        <dbReference type="Proteomes" id="UP000092677"/>
    </source>
</evidence>
<dbReference type="EMBL" id="BDDL01000015">
    <property type="protein sequence ID" value="GAT76903.1"/>
    <property type="molecule type" value="Genomic_DNA"/>
</dbReference>
<proteinExistence type="inferred from homology"/>
<dbReference type="PROSITE" id="PS00389">
    <property type="entry name" value="ATPASE_DELTA"/>
    <property type="match status" value="1"/>
</dbReference>
<comment type="similarity">
    <text evidence="8">Belongs to the ATPase delta chain family.</text>
</comment>
<dbReference type="InterPro" id="IPR000711">
    <property type="entry name" value="ATPase_OSCP/dsu"/>
</dbReference>
<dbReference type="HAMAP" id="MF_01416">
    <property type="entry name" value="ATP_synth_delta_bact"/>
    <property type="match status" value="1"/>
</dbReference>
<dbReference type="NCBIfam" id="TIGR01145">
    <property type="entry name" value="ATP_synt_delta"/>
    <property type="match status" value="1"/>
</dbReference>
<evidence type="ECO:0000256" key="3">
    <source>
        <dbReference type="ARBA" id="ARBA00022781"/>
    </source>
</evidence>
<protein>
    <recommendedName>
        <fullName evidence="8">ATP synthase subunit delta</fullName>
    </recommendedName>
    <alternativeName>
        <fullName evidence="8">ATP synthase F(1) sector subunit delta</fullName>
    </alternativeName>
    <alternativeName>
        <fullName evidence="8">F-type ATPase subunit delta</fullName>
        <shortName evidence="8">F-ATPase subunit delta</shortName>
    </alternativeName>
</protein>
<dbReference type="InterPro" id="IPR020781">
    <property type="entry name" value="ATPase_OSCP/d_CS"/>
</dbReference>
<dbReference type="RefSeq" id="WP_065432320.1">
    <property type="nucleotide sequence ID" value="NZ_BDDL01000015.1"/>
</dbReference>
<dbReference type="GO" id="GO:0005886">
    <property type="term" value="C:plasma membrane"/>
    <property type="evidence" value="ECO:0007669"/>
    <property type="project" value="UniProtKB-SubCell"/>
</dbReference>
<keyword evidence="8" id="KW-1003">Cell membrane</keyword>
<keyword evidence="2 8" id="KW-0813">Transport</keyword>
<dbReference type="Proteomes" id="UP000092677">
    <property type="component" value="Unassembled WGS sequence"/>
</dbReference>
<reference evidence="10" key="1">
    <citation type="submission" date="2016-05" db="EMBL/GenBank/DDBJ databases">
        <title>Draft genome sequences of four strains of Ehrlichia ruminantium, a tick-borne pathogen of ruminants, isolated from Zimbabwe, The Gambia and Ghana.</title>
        <authorList>
            <person name="Nakao R."/>
            <person name="Jongejan F."/>
            <person name="Sugimoto C."/>
        </authorList>
    </citation>
    <scope>NUCLEOTIDE SEQUENCE [LARGE SCALE GENOMIC DNA]</scope>
    <source>
        <strain evidence="10">Kerr Seringe</strain>
    </source>
</reference>
<dbReference type="SUPFAM" id="SSF47928">
    <property type="entry name" value="N-terminal domain of the delta subunit of the F1F0-ATP synthase"/>
    <property type="match status" value="1"/>
</dbReference>
<evidence type="ECO:0000256" key="8">
    <source>
        <dbReference type="HAMAP-Rule" id="MF_01416"/>
    </source>
</evidence>
<dbReference type="AlphaFoldDB" id="A0A161MNM1"/>
<keyword evidence="6 8" id="KW-0139">CF(1)</keyword>
<evidence type="ECO:0000256" key="4">
    <source>
        <dbReference type="ARBA" id="ARBA00023065"/>
    </source>
</evidence>